<protein>
    <submittedName>
        <fullName evidence="4">GNAT family N-acetyltransferase</fullName>
    </submittedName>
</protein>
<keyword evidence="2" id="KW-0012">Acyltransferase</keyword>
<name>A0A413VY39_9BACE</name>
<gene>
    <name evidence="4" type="ORF">DW888_01315</name>
</gene>
<feature type="domain" description="N-acetyltransferase" evidence="3">
    <location>
        <begin position="14"/>
        <end position="178"/>
    </location>
</feature>
<dbReference type="PANTHER" id="PTHR43877">
    <property type="entry name" value="AMINOALKYLPHOSPHONATE N-ACETYLTRANSFERASE-RELATED-RELATED"/>
    <property type="match status" value="1"/>
</dbReference>
<dbReference type="InterPro" id="IPR050832">
    <property type="entry name" value="Bact_Acetyltransf"/>
</dbReference>
<dbReference type="Gene3D" id="3.40.630.30">
    <property type="match status" value="1"/>
</dbReference>
<dbReference type="InterPro" id="IPR000182">
    <property type="entry name" value="GNAT_dom"/>
</dbReference>
<dbReference type="Pfam" id="PF00583">
    <property type="entry name" value="Acetyltransf_1"/>
    <property type="match status" value="1"/>
</dbReference>
<sequence length="178" mass="20688">MKENQTYQSKIMPFTFRKATTDDAARIWEIILQAKEQMLRQQKQQWDETYPLPENITSDIRNGYACVLCNEGVIIAYGAVSFDGEPAYEAIEGKWLSEQPYVVVHRLAVADEMKQKGIATLFMQKVEEFSRGKGIHSFKVDTNFDNFYMHKMLERLGFVYCGEIIYGRGVRMAYEKLL</sequence>
<dbReference type="GO" id="GO:0016747">
    <property type="term" value="F:acyltransferase activity, transferring groups other than amino-acyl groups"/>
    <property type="evidence" value="ECO:0007669"/>
    <property type="project" value="InterPro"/>
</dbReference>
<keyword evidence="1 4" id="KW-0808">Transferase</keyword>
<comment type="caution">
    <text evidence="4">The sequence shown here is derived from an EMBL/GenBank/DDBJ whole genome shotgun (WGS) entry which is preliminary data.</text>
</comment>
<evidence type="ECO:0000313" key="4">
    <source>
        <dbReference type="EMBL" id="RHB38482.1"/>
    </source>
</evidence>
<dbReference type="CDD" id="cd04301">
    <property type="entry name" value="NAT_SF"/>
    <property type="match status" value="1"/>
</dbReference>
<organism evidence="4 5">
    <name type="scientific">Bacteroides nordii</name>
    <dbReference type="NCBI Taxonomy" id="291645"/>
    <lineage>
        <taxon>Bacteria</taxon>
        <taxon>Pseudomonadati</taxon>
        <taxon>Bacteroidota</taxon>
        <taxon>Bacteroidia</taxon>
        <taxon>Bacteroidales</taxon>
        <taxon>Bacteroidaceae</taxon>
        <taxon>Bacteroides</taxon>
    </lineage>
</organism>
<dbReference type="InterPro" id="IPR016181">
    <property type="entry name" value="Acyl_CoA_acyltransferase"/>
</dbReference>
<proteinExistence type="predicted"/>
<dbReference type="PROSITE" id="PS51186">
    <property type="entry name" value="GNAT"/>
    <property type="match status" value="1"/>
</dbReference>
<reference evidence="4 5" key="1">
    <citation type="submission" date="2018-08" db="EMBL/GenBank/DDBJ databases">
        <title>A genome reference for cultivated species of the human gut microbiota.</title>
        <authorList>
            <person name="Zou Y."/>
            <person name="Xue W."/>
            <person name="Luo G."/>
        </authorList>
    </citation>
    <scope>NUCLEOTIDE SEQUENCE [LARGE SCALE GENOMIC DNA]</scope>
    <source>
        <strain evidence="4 5">AM40-30BH</strain>
    </source>
</reference>
<accession>A0A413VY39</accession>
<dbReference type="SUPFAM" id="SSF55729">
    <property type="entry name" value="Acyl-CoA N-acyltransferases (Nat)"/>
    <property type="match status" value="1"/>
</dbReference>
<dbReference type="Proteomes" id="UP000284379">
    <property type="component" value="Unassembled WGS sequence"/>
</dbReference>
<evidence type="ECO:0000256" key="2">
    <source>
        <dbReference type="ARBA" id="ARBA00023315"/>
    </source>
</evidence>
<evidence type="ECO:0000313" key="5">
    <source>
        <dbReference type="Proteomes" id="UP000284379"/>
    </source>
</evidence>
<evidence type="ECO:0000259" key="3">
    <source>
        <dbReference type="PROSITE" id="PS51186"/>
    </source>
</evidence>
<dbReference type="AlphaFoldDB" id="A0A413VY39"/>
<dbReference type="RefSeq" id="WP_002561374.1">
    <property type="nucleotide sequence ID" value="NZ_CABJFV010000001.1"/>
</dbReference>
<evidence type="ECO:0000256" key="1">
    <source>
        <dbReference type="ARBA" id="ARBA00022679"/>
    </source>
</evidence>
<dbReference type="EMBL" id="QSGO01000001">
    <property type="protein sequence ID" value="RHB38482.1"/>
    <property type="molecule type" value="Genomic_DNA"/>
</dbReference>